<dbReference type="RefSeq" id="WP_242688011.1">
    <property type="nucleotide sequence ID" value="NZ_CP036265.1"/>
</dbReference>
<evidence type="ECO:0000256" key="3">
    <source>
        <dbReference type="ARBA" id="ARBA00022692"/>
    </source>
</evidence>
<dbReference type="PANTHER" id="PTHR42948:SF1">
    <property type="entry name" value="TRANSPORTER"/>
    <property type="match status" value="1"/>
</dbReference>
<evidence type="ECO:0000256" key="6">
    <source>
        <dbReference type="SAM" id="MobiDB-lite"/>
    </source>
</evidence>
<protein>
    <submittedName>
        <fullName evidence="8">Sodium:neurotransmitter symporter family protein</fullName>
    </submittedName>
</protein>
<dbReference type="PROSITE" id="PS50267">
    <property type="entry name" value="NA_NEUROTRAN_SYMP_3"/>
    <property type="match status" value="1"/>
</dbReference>
<dbReference type="InterPro" id="IPR037272">
    <property type="entry name" value="SNS_sf"/>
</dbReference>
<feature type="transmembrane region" description="Helical" evidence="7">
    <location>
        <begin position="31"/>
        <end position="52"/>
    </location>
</feature>
<keyword evidence="5 7" id="KW-0472">Membrane</keyword>
<dbReference type="GO" id="GO:0016020">
    <property type="term" value="C:membrane"/>
    <property type="evidence" value="ECO:0007669"/>
    <property type="project" value="UniProtKB-SubCell"/>
</dbReference>
<sequence>MSDDVSAVPPAPPHNAEAIDAPPPDSPAAAWGSRIGVILAVAGSAVGLGNFLRFPGQAAQNGGGAFMIPYFISLLILGIPLAWVEWTIGRYGGLKGFNSAPGIYASVWRNRFAKYLGALAVLIPLSIYFYYVLIEAWCLGYAIDYLMGNLNLGTDVDAYGDHFNGFVGANENGALFSGKTLYILAATFALNFFLIWRGVDKGIETFCKIAIPAMVVLAVIVLIRVMTLGAPVADAPERDVEAGLGFMWNPDFKALLNGETWLAAAGQIFFSLSVGFGVVINYSSYMKRRDDVALSGLTASSMNEFFEVCLGGMITLPAAFIFLGVSAGTLSTFGLGFNALPNVFAQMPGGQWFGFAWFTMLFLAAVTSSVSMLNPVFAFLEEALQIGRNGAVAVLLVLGILGTGTIAFFSEGLMVLDTVDFWIGTFALFVLALAQVLMYGWAFGIEKGEREMHVGAHIRVPRFVQYLLKYVSPAFLLIVFTAFCVQNLPDRLSALAETENRPALGAVLGVLGLLALIVVTIGVTARRWDPAELEQKTATGEIA</sequence>
<keyword evidence="9" id="KW-1185">Reference proteome</keyword>
<feature type="transmembrane region" description="Helical" evidence="7">
    <location>
        <begin position="503"/>
        <end position="525"/>
    </location>
</feature>
<dbReference type="PRINTS" id="PR00176">
    <property type="entry name" value="NANEUSMPORT"/>
</dbReference>
<feature type="transmembrane region" description="Helical" evidence="7">
    <location>
        <begin position="305"/>
        <end position="335"/>
    </location>
</feature>
<evidence type="ECO:0000256" key="4">
    <source>
        <dbReference type="ARBA" id="ARBA00022989"/>
    </source>
</evidence>
<feature type="transmembrane region" description="Helical" evidence="7">
    <location>
        <begin position="89"/>
        <end position="108"/>
    </location>
</feature>
<dbReference type="SUPFAM" id="SSF161070">
    <property type="entry name" value="SNF-like"/>
    <property type="match status" value="1"/>
</dbReference>
<dbReference type="InterPro" id="IPR000175">
    <property type="entry name" value="Na/ntran_symport"/>
</dbReference>
<dbReference type="AlphaFoldDB" id="A0A517PDS5"/>
<feature type="transmembrane region" description="Helical" evidence="7">
    <location>
        <begin position="115"/>
        <end position="143"/>
    </location>
</feature>
<proteinExistence type="predicted"/>
<evidence type="ECO:0000256" key="2">
    <source>
        <dbReference type="ARBA" id="ARBA00022448"/>
    </source>
</evidence>
<evidence type="ECO:0000256" key="7">
    <source>
        <dbReference type="SAM" id="Phobius"/>
    </source>
</evidence>
<organism evidence="8 9">
    <name type="scientific">Alienimonas californiensis</name>
    <dbReference type="NCBI Taxonomy" id="2527989"/>
    <lineage>
        <taxon>Bacteria</taxon>
        <taxon>Pseudomonadati</taxon>
        <taxon>Planctomycetota</taxon>
        <taxon>Planctomycetia</taxon>
        <taxon>Planctomycetales</taxon>
        <taxon>Planctomycetaceae</taxon>
        <taxon>Alienimonas</taxon>
    </lineage>
</organism>
<dbReference type="PANTHER" id="PTHR42948">
    <property type="entry name" value="TRANSPORTER"/>
    <property type="match status" value="1"/>
</dbReference>
<name>A0A517PDS5_9PLAN</name>
<keyword evidence="2" id="KW-0813">Transport</keyword>
<evidence type="ECO:0000313" key="8">
    <source>
        <dbReference type="EMBL" id="QDT17532.1"/>
    </source>
</evidence>
<feature type="transmembrane region" description="Helical" evidence="7">
    <location>
        <begin position="64"/>
        <end position="83"/>
    </location>
</feature>
<comment type="subcellular location">
    <subcellularLocation>
        <location evidence="1">Membrane</location>
        <topology evidence="1">Multi-pass membrane protein</topology>
    </subcellularLocation>
</comment>
<evidence type="ECO:0000256" key="1">
    <source>
        <dbReference type="ARBA" id="ARBA00004141"/>
    </source>
</evidence>
<feature type="transmembrane region" description="Helical" evidence="7">
    <location>
        <begin position="206"/>
        <end position="226"/>
    </location>
</feature>
<gene>
    <name evidence="8" type="ORF">CA12_36590</name>
</gene>
<feature type="transmembrane region" description="Helical" evidence="7">
    <location>
        <begin position="421"/>
        <end position="442"/>
    </location>
</feature>
<evidence type="ECO:0000313" key="9">
    <source>
        <dbReference type="Proteomes" id="UP000318741"/>
    </source>
</evidence>
<feature type="region of interest" description="Disordered" evidence="6">
    <location>
        <begin position="1"/>
        <end position="27"/>
    </location>
</feature>
<feature type="transmembrane region" description="Helical" evidence="7">
    <location>
        <begin position="463"/>
        <end position="483"/>
    </location>
</feature>
<keyword evidence="3 7" id="KW-0812">Transmembrane</keyword>
<accession>A0A517PDS5</accession>
<dbReference type="Pfam" id="PF00209">
    <property type="entry name" value="SNF"/>
    <property type="match status" value="2"/>
</dbReference>
<dbReference type="NCBIfam" id="NF037979">
    <property type="entry name" value="Na_transp"/>
    <property type="match status" value="1"/>
</dbReference>
<feature type="transmembrane region" description="Helical" evidence="7">
    <location>
        <begin position="355"/>
        <end position="380"/>
    </location>
</feature>
<dbReference type="KEGG" id="acaf:CA12_36590"/>
<evidence type="ECO:0000256" key="5">
    <source>
        <dbReference type="ARBA" id="ARBA00023136"/>
    </source>
</evidence>
<keyword evidence="4 7" id="KW-1133">Transmembrane helix</keyword>
<feature type="transmembrane region" description="Helical" evidence="7">
    <location>
        <begin position="261"/>
        <end position="284"/>
    </location>
</feature>
<dbReference type="EMBL" id="CP036265">
    <property type="protein sequence ID" value="QDT17532.1"/>
    <property type="molecule type" value="Genomic_DNA"/>
</dbReference>
<feature type="transmembrane region" description="Helical" evidence="7">
    <location>
        <begin position="181"/>
        <end position="199"/>
    </location>
</feature>
<reference evidence="8 9" key="1">
    <citation type="submission" date="2019-02" db="EMBL/GenBank/DDBJ databases">
        <title>Deep-cultivation of Planctomycetes and their phenomic and genomic characterization uncovers novel biology.</title>
        <authorList>
            <person name="Wiegand S."/>
            <person name="Jogler M."/>
            <person name="Boedeker C."/>
            <person name="Pinto D."/>
            <person name="Vollmers J."/>
            <person name="Rivas-Marin E."/>
            <person name="Kohn T."/>
            <person name="Peeters S.H."/>
            <person name="Heuer A."/>
            <person name="Rast P."/>
            <person name="Oberbeckmann S."/>
            <person name="Bunk B."/>
            <person name="Jeske O."/>
            <person name="Meyerdierks A."/>
            <person name="Storesund J.E."/>
            <person name="Kallscheuer N."/>
            <person name="Luecker S."/>
            <person name="Lage O.M."/>
            <person name="Pohl T."/>
            <person name="Merkel B.J."/>
            <person name="Hornburger P."/>
            <person name="Mueller R.-W."/>
            <person name="Bruemmer F."/>
            <person name="Labrenz M."/>
            <person name="Spormann A.M."/>
            <person name="Op den Camp H."/>
            <person name="Overmann J."/>
            <person name="Amann R."/>
            <person name="Jetten M.S.M."/>
            <person name="Mascher T."/>
            <person name="Medema M.H."/>
            <person name="Devos D.P."/>
            <person name="Kaster A.-K."/>
            <person name="Ovreas L."/>
            <person name="Rohde M."/>
            <person name="Galperin M.Y."/>
            <person name="Jogler C."/>
        </authorList>
    </citation>
    <scope>NUCLEOTIDE SEQUENCE [LARGE SCALE GENOMIC DNA]</scope>
    <source>
        <strain evidence="8 9">CA12</strain>
    </source>
</reference>
<dbReference type="Proteomes" id="UP000318741">
    <property type="component" value="Chromosome"/>
</dbReference>
<feature type="transmembrane region" description="Helical" evidence="7">
    <location>
        <begin position="392"/>
        <end position="409"/>
    </location>
</feature>